<dbReference type="KEGG" id="pfp:PFL1_04193"/>
<proteinExistence type="predicted"/>
<dbReference type="RefSeq" id="XP_007879907.1">
    <property type="nucleotide sequence ID" value="XM_007881716.1"/>
</dbReference>
<accession>A0A061HCN4</accession>
<dbReference type="AlphaFoldDB" id="A0A061HCN4"/>
<dbReference type="Gene3D" id="3.40.50.1820">
    <property type="entry name" value="alpha/beta hydrolase"/>
    <property type="match status" value="1"/>
</dbReference>
<evidence type="ECO:0000259" key="1">
    <source>
        <dbReference type="Pfam" id="PF01738"/>
    </source>
</evidence>
<dbReference type="OrthoDB" id="17560at2759"/>
<dbReference type="PANTHER" id="PTHR17630:SF55">
    <property type="entry name" value="DIENELACTONE HYDROLASE FAMILY PROTEIN (AFU_ORTHOLOGUE AFUA_1G01900)"/>
    <property type="match status" value="1"/>
</dbReference>
<protein>
    <recommendedName>
        <fullName evidence="1">Dienelactone hydrolase domain-containing protein</fullName>
    </recommendedName>
</protein>
<dbReference type="EMBL" id="KE361635">
    <property type="protein sequence ID" value="EPQ28366.1"/>
    <property type="molecule type" value="Genomic_DNA"/>
</dbReference>
<reference evidence="2 3" key="1">
    <citation type="journal article" date="2013" name="Plant Cell">
        <title>The transition from a phytopathogenic smut ancestor to an anamorphic biocontrol agent deciphered by comparative whole-genome analysis.</title>
        <authorList>
            <person name="Lefebvre F."/>
            <person name="Joly D.L."/>
            <person name="Labbe C."/>
            <person name="Teichmann B."/>
            <person name="Linning R."/>
            <person name="Belzile F."/>
            <person name="Bakkeren G."/>
            <person name="Belanger R.R."/>
        </authorList>
    </citation>
    <scope>NUCLEOTIDE SEQUENCE [LARGE SCALE GENOMIC DNA]</scope>
    <source>
        <strain evidence="2 3">PF-1</strain>
    </source>
</reference>
<dbReference type="SUPFAM" id="SSF53474">
    <property type="entry name" value="alpha/beta-Hydrolases"/>
    <property type="match status" value="1"/>
</dbReference>
<dbReference type="GeneID" id="19318299"/>
<dbReference type="Proteomes" id="UP000053664">
    <property type="component" value="Unassembled WGS sequence"/>
</dbReference>
<dbReference type="InterPro" id="IPR002925">
    <property type="entry name" value="Dienelactn_hydro"/>
</dbReference>
<name>A0A061HCN4_9BASI</name>
<gene>
    <name evidence="2" type="ORF">PFL1_04193</name>
</gene>
<dbReference type="eggNOG" id="KOG3043">
    <property type="taxonomic scope" value="Eukaryota"/>
</dbReference>
<dbReference type="GO" id="GO:0016787">
    <property type="term" value="F:hydrolase activity"/>
    <property type="evidence" value="ECO:0007669"/>
    <property type="project" value="InterPro"/>
</dbReference>
<evidence type="ECO:0000313" key="2">
    <source>
        <dbReference type="EMBL" id="EPQ28366.1"/>
    </source>
</evidence>
<feature type="domain" description="Dienelactone hydrolase" evidence="1">
    <location>
        <begin position="28"/>
        <end position="252"/>
    </location>
</feature>
<dbReference type="PANTHER" id="PTHR17630">
    <property type="entry name" value="DIENELACTONE HYDROLASE"/>
    <property type="match status" value="1"/>
</dbReference>
<dbReference type="Pfam" id="PF01738">
    <property type="entry name" value="DLH"/>
    <property type="match status" value="1"/>
</dbReference>
<evidence type="ECO:0000313" key="3">
    <source>
        <dbReference type="Proteomes" id="UP000053664"/>
    </source>
</evidence>
<sequence>MSECCKQGSFHKGTAVGSETKLADRDVYVTGDESSSVAILLVPDIFGWRLNNTRCLADKYAKGVGARVYVPDFFDGEAVPTEVMSDPKLREKFDIMAFLGKYHPREASWPKVEAVVEAIRSTQKGVKKVGAIGFCWGAPSCLYLGSTRAKKSAHVDAIGFAHPSVSETSDFEHLDAPSLFLCAEHDEMLPDDKRNAAIDVTKKLTKEKGTFVKWVYYPNTTHGFATRGDEEDGYVARCMQDAANEAISHFRASLLA</sequence>
<dbReference type="InterPro" id="IPR029058">
    <property type="entry name" value="AB_hydrolase_fold"/>
</dbReference>
<organism evidence="2 3">
    <name type="scientific">Pseudozyma flocculosa PF-1</name>
    <dbReference type="NCBI Taxonomy" id="1277687"/>
    <lineage>
        <taxon>Eukaryota</taxon>
        <taxon>Fungi</taxon>
        <taxon>Dikarya</taxon>
        <taxon>Basidiomycota</taxon>
        <taxon>Ustilaginomycotina</taxon>
        <taxon>Ustilaginomycetes</taxon>
        <taxon>Ustilaginales</taxon>
        <taxon>Ustilaginaceae</taxon>
        <taxon>Pseudozyma</taxon>
    </lineage>
</organism>
<dbReference type="HOGENOM" id="CLU_054590_2_1_1"/>